<keyword evidence="1" id="KW-0812">Transmembrane</keyword>
<sequence length="44" mass="4945">MRPKQFKRERKAVTFTFLAGFGLVAVSIGIALLVAFVSQFNQAW</sequence>
<proteinExistence type="predicted"/>
<feature type="transmembrane region" description="Helical" evidence="1">
    <location>
        <begin position="12"/>
        <end position="37"/>
    </location>
</feature>
<dbReference type="RefSeq" id="WP_275594429.1">
    <property type="nucleotide sequence ID" value="NZ_CP102381.1"/>
</dbReference>
<protein>
    <submittedName>
        <fullName evidence="2">Uncharacterized protein</fullName>
    </submittedName>
</protein>
<reference evidence="2 3" key="1">
    <citation type="submission" date="2022-06" db="EMBL/GenBank/DDBJ databases">
        <title>Thiomicrohabdus sp. nov, an obligately chemolithoautotrophic, sulfur-oxidizing bacterium isolated from beach of Guanyin Mountain. Amoy.</title>
        <authorList>
            <person name="Zhu H."/>
        </authorList>
    </citation>
    <scope>NUCLEOTIDE SEQUENCE [LARGE SCALE GENOMIC DNA]</scope>
    <source>
        <strain evidence="2 3">XGS-01</strain>
    </source>
</reference>
<organism evidence="2 3">
    <name type="scientific">Thiomicrorhabdus lithotrophica</name>
    <dbReference type="NCBI Taxonomy" id="2949997"/>
    <lineage>
        <taxon>Bacteria</taxon>
        <taxon>Pseudomonadati</taxon>
        <taxon>Pseudomonadota</taxon>
        <taxon>Gammaproteobacteria</taxon>
        <taxon>Thiotrichales</taxon>
        <taxon>Piscirickettsiaceae</taxon>
        <taxon>Thiomicrorhabdus</taxon>
    </lineage>
</organism>
<accession>A0ABY8C9G2</accession>
<dbReference type="EMBL" id="CP102381">
    <property type="protein sequence ID" value="WEJ62172.1"/>
    <property type="molecule type" value="Genomic_DNA"/>
</dbReference>
<evidence type="ECO:0000313" key="2">
    <source>
        <dbReference type="EMBL" id="WEJ62172.1"/>
    </source>
</evidence>
<evidence type="ECO:0000256" key="1">
    <source>
        <dbReference type="SAM" id="Phobius"/>
    </source>
</evidence>
<keyword evidence="1" id="KW-0472">Membrane</keyword>
<keyword evidence="1" id="KW-1133">Transmembrane helix</keyword>
<evidence type="ECO:0000313" key="3">
    <source>
        <dbReference type="Proteomes" id="UP001222275"/>
    </source>
</evidence>
<keyword evidence="3" id="KW-1185">Reference proteome</keyword>
<gene>
    <name evidence="2" type="ORF">NR989_09140</name>
</gene>
<name>A0ABY8C9G2_9GAMM</name>
<dbReference type="Proteomes" id="UP001222275">
    <property type="component" value="Chromosome"/>
</dbReference>